<organism evidence="11 12">
    <name type="scientific">Methanomethylovorans hollandica (strain DSM 15978 / NBRC 107637 / DMS1)</name>
    <dbReference type="NCBI Taxonomy" id="867904"/>
    <lineage>
        <taxon>Archaea</taxon>
        <taxon>Methanobacteriati</taxon>
        <taxon>Methanobacteriota</taxon>
        <taxon>Stenosarchaea group</taxon>
        <taxon>Methanomicrobia</taxon>
        <taxon>Methanosarcinales</taxon>
        <taxon>Methanosarcinaceae</taxon>
        <taxon>Methanomethylovorans</taxon>
    </lineage>
</organism>
<dbReference type="GO" id="GO:0003724">
    <property type="term" value="F:RNA helicase activity"/>
    <property type="evidence" value="ECO:0007669"/>
    <property type="project" value="UniProtKB-EC"/>
</dbReference>
<gene>
    <name evidence="11" type="ordered locus">Metho_1306</name>
</gene>
<evidence type="ECO:0000259" key="9">
    <source>
        <dbReference type="PROSITE" id="PS51194"/>
    </source>
</evidence>
<evidence type="ECO:0000313" key="11">
    <source>
        <dbReference type="EMBL" id="AGB49529.1"/>
    </source>
</evidence>
<dbReference type="Pfam" id="PF03880">
    <property type="entry name" value="DbpA"/>
    <property type="match status" value="1"/>
</dbReference>
<dbReference type="Gene3D" id="3.40.50.300">
    <property type="entry name" value="P-loop containing nucleotide triphosphate hydrolases"/>
    <property type="match status" value="2"/>
</dbReference>
<dbReference type="PROSITE" id="PS51195">
    <property type="entry name" value="Q_MOTIF"/>
    <property type="match status" value="1"/>
</dbReference>
<evidence type="ECO:0000256" key="6">
    <source>
        <dbReference type="PROSITE-ProRule" id="PRU00552"/>
    </source>
</evidence>
<dbReference type="GO" id="GO:0003723">
    <property type="term" value="F:RNA binding"/>
    <property type="evidence" value="ECO:0007669"/>
    <property type="project" value="TreeGrafter"/>
</dbReference>
<evidence type="ECO:0000256" key="7">
    <source>
        <dbReference type="RuleBase" id="RU000492"/>
    </source>
</evidence>
<dbReference type="InterPro" id="IPR005580">
    <property type="entry name" value="DbpA/CsdA_RNA-bd_dom"/>
</dbReference>
<dbReference type="PROSITE" id="PS51192">
    <property type="entry name" value="HELICASE_ATP_BIND_1"/>
    <property type="match status" value="1"/>
</dbReference>
<dbReference type="InterPro" id="IPR001650">
    <property type="entry name" value="Helicase_C-like"/>
</dbReference>
<comment type="similarity">
    <text evidence="7">Belongs to the DEAD box helicase family.</text>
</comment>
<dbReference type="InterPro" id="IPR014001">
    <property type="entry name" value="Helicase_ATP-bd"/>
</dbReference>
<feature type="domain" description="Helicase ATP-binding" evidence="8">
    <location>
        <begin position="37"/>
        <end position="207"/>
    </location>
</feature>
<dbReference type="RefSeq" id="WP_015324695.1">
    <property type="nucleotide sequence ID" value="NC_019977.1"/>
</dbReference>
<dbReference type="Pfam" id="PF00271">
    <property type="entry name" value="Helicase_C"/>
    <property type="match status" value="1"/>
</dbReference>
<dbReference type="Gene3D" id="3.30.70.330">
    <property type="match status" value="1"/>
</dbReference>
<dbReference type="SMART" id="SM00487">
    <property type="entry name" value="DEXDc"/>
    <property type="match status" value="1"/>
</dbReference>
<dbReference type="InterPro" id="IPR014014">
    <property type="entry name" value="RNA_helicase_DEAD_Q_motif"/>
</dbReference>
<accession>L0KZV7</accession>
<dbReference type="InterPro" id="IPR027417">
    <property type="entry name" value="P-loop_NTPase"/>
</dbReference>
<dbReference type="CDD" id="cd12252">
    <property type="entry name" value="RRM_DbpA"/>
    <property type="match status" value="1"/>
</dbReference>
<feature type="domain" description="Helicase C-terminal" evidence="9">
    <location>
        <begin position="218"/>
        <end position="380"/>
    </location>
</feature>
<dbReference type="GO" id="GO:0005524">
    <property type="term" value="F:ATP binding"/>
    <property type="evidence" value="ECO:0007669"/>
    <property type="project" value="UniProtKB-KW"/>
</dbReference>
<keyword evidence="3 7" id="KW-0378">Hydrolase</keyword>
<dbReference type="EC" id="3.6.4.13" evidence="1"/>
<evidence type="ECO:0000313" key="12">
    <source>
        <dbReference type="Proteomes" id="UP000010866"/>
    </source>
</evidence>
<sequence>MTKFESFKAFNLSQSMLDVLEKKGFFKPTPIQIHVIPPLMKGDRDIIGQAQTGTGKTAAFGIPIIEKLKANTGSIQALVLTPTRELALQVSLELESLKGDKDITVVPLYGGQTIKNQLKILKSGADIVVGTPGRIIDHLKKGNIKLDSISYLVLDEADEMLNMGFIEEVKEVFRSTNENKQMLLFSATMPTPILKLAKKHMRNHDFVSVSQDDLIAEFTDQVYLELAEEQKFEALCRLIDINYGFYGLVFCNTKSDTIDISRRLTERGYAADALNGDLTQDQREGILKKFRTQGLNILVATDVAARGIDVLELTHVINYSLPQDAESYVHRIGRTGRAGKQGTAITFVTPADSRRFESFVRTANADVRKEKLPSAKEVVTARTKNFKYDVGEIIKTGEYQDFLKMANELLDRHQASTVVASLLKYYFQNTLKEEHYPEPDADSSKADTGKIRLFVAIGDYEGMTPEKMPEFLSRESGINDLQLETIEVFSKFSFITVSKNQADMLLKRFADMRKRNRPFVELAMNSNVRDNRKK</sequence>
<dbReference type="InterPro" id="IPR044742">
    <property type="entry name" value="DEAD/DEAH_RhlB"/>
</dbReference>
<name>L0KZV7_METHD</name>
<dbReference type="AlphaFoldDB" id="L0KZV7"/>
<dbReference type="CDD" id="cd00268">
    <property type="entry name" value="DEADc"/>
    <property type="match status" value="1"/>
</dbReference>
<dbReference type="GO" id="GO:0140097">
    <property type="term" value="F:catalytic activity, acting on DNA"/>
    <property type="evidence" value="ECO:0007669"/>
    <property type="project" value="UniProtKB-ARBA"/>
</dbReference>
<dbReference type="PROSITE" id="PS51194">
    <property type="entry name" value="HELICASE_CTER"/>
    <property type="match status" value="1"/>
</dbReference>
<evidence type="ECO:0000256" key="3">
    <source>
        <dbReference type="ARBA" id="ARBA00022801"/>
    </source>
</evidence>
<reference evidence="12" key="1">
    <citation type="submission" date="2012-02" db="EMBL/GenBank/DDBJ databases">
        <title>Complete sequence of chromosome of Methanomethylovorans hollandica DSM 15978.</title>
        <authorList>
            <person name="Lucas S."/>
            <person name="Copeland A."/>
            <person name="Lapidus A."/>
            <person name="Glavina del Rio T."/>
            <person name="Dalin E."/>
            <person name="Tice H."/>
            <person name="Bruce D."/>
            <person name="Goodwin L."/>
            <person name="Pitluck S."/>
            <person name="Peters L."/>
            <person name="Mikhailova N."/>
            <person name="Held B."/>
            <person name="Kyrpides N."/>
            <person name="Mavromatis K."/>
            <person name="Ivanova N."/>
            <person name="Brettin T."/>
            <person name="Detter J.C."/>
            <person name="Han C."/>
            <person name="Larimer F."/>
            <person name="Land M."/>
            <person name="Hauser L."/>
            <person name="Markowitz V."/>
            <person name="Cheng J.-F."/>
            <person name="Hugenholtz P."/>
            <person name="Woyke T."/>
            <person name="Wu D."/>
            <person name="Spring S."/>
            <person name="Schroeder M."/>
            <person name="Brambilla E."/>
            <person name="Klenk H.-P."/>
            <person name="Eisen J.A."/>
        </authorList>
    </citation>
    <scope>NUCLEOTIDE SEQUENCE [LARGE SCALE GENOMIC DNA]</scope>
    <source>
        <strain evidence="12">DSM 15978 / NBRC 107637 / DMS1</strain>
    </source>
</reference>
<evidence type="ECO:0000256" key="5">
    <source>
        <dbReference type="ARBA" id="ARBA00022840"/>
    </source>
</evidence>
<dbReference type="STRING" id="867904.Metho_1306"/>
<dbReference type="HOGENOM" id="CLU_003041_21_1_2"/>
<keyword evidence="2 7" id="KW-0547">Nucleotide-binding</keyword>
<dbReference type="Pfam" id="PF00270">
    <property type="entry name" value="DEAD"/>
    <property type="match status" value="1"/>
</dbReference>
<evidence type="ECO:0000259" key="10">
    <source>
        <dbReference type="PROSITE" id="PS51195"/>
    </source>
</evidence>
<dbReference type="SMART" id="SM00490">
    <property type="entry name" value="HELICc"/>
    <property type="match status" value="1"/>
</dbReference>
<dbReference type="InterPro" id="IPR011545">
    <property type="entry name" value="DEAD/DEAH_box_helicase_dom"/>
</dbReference>
<dbReference type="OrthoDB" id="4631at2157"/>
<dbReference type="GO" id="GO:0016787">
    <property type="term" value="F:hydrolase activity"/>
    <property type="evidence" value="ECO:0007669"/>
    <property type="project" value="UniProtKB-KW"/>
</dbReference>
<dbReference type="CDD" id="cd18787">
    <property type="entry name" value="SF2_C_DEAD"/>
    <property type="match status" value="1"/>
</dbReference>
<evidence type="ECO:0000256" key="2">
    <source>
        <dbReference type="ARBA" id="ARBA00022741"/>
    </source>
</evidence>
<dbReference type="InterPro" id="IPR012677">
    <property type="entry name" value="Nucleotide-bd_a/b_plait_sf"/>
</dbReference>
<evidence type="ECO:0000256" key="1">
    <source>
        <dbReference type="ARBA" id="ARBA00012552"/>
    </source>
</evidence>
<proteinExistence type="inferred from homology"/>
<keyword evidence="12" id="KW-1185">Reference proteome</keyword>
<dbReference type="InterPro" id="IPR050547">
    <property type="entry name" value="DEAD_box_RNA_helicases"/>
</dbReference>
<dbReference type="InterPro" id="IPR000629">
    <property type="entry name" value="RNA-helicase_DEAD-box_CS"/>
</dbReference>
<keyword evidence="4 7" id="KW-0347">Helicase</keyword>
<feature type="short sequence motif" description="Q motif" evidence="6">
    <location>
        <begin position="5"/>
        <end position="33"/>
    </location>
</feature>
<evidence type="ECO:0000259" key="8">
    <source>
        <dbReference type="PROSITE" id="PS51192"/>
    </source>
</evidence>
<protein>
    <recommendedName>
        <fullName evidence="1">RNA helicase</fullName>
        <ecNumber evidence="1">3.6.4.13</ecNumber>
    </recommendedName>
</protein>
<dbReference type="PROSITE" id="PS00039">
    <property type="entry name" value="DEAD_ATP_HELICASE"/>
    <property type="match status" value="1"/>
</dbReference>
<dbReference type="KEGG" id="mhz:Metho_1306"/>
<evidence type="ECO:0000256" key="4">
    <source>
        <dbReference type="ARBA" id="ARBA00022806"/>
    </source>
</evidence>
<dbReference type="SUPFAM" id="SSF52540">
    <property type="entry name" value="P-loop containing nucleoside triphosphate hydrolases"/>
    <property type="match status" value="1"/>
</dbReference>
<keyword evidence="5 7" id="KW-0067">ATP-binding</keyword>
<dbReference type="EMBL" id="CP003362">
    <property type="protein sequence ID" value="AGB49529.1"/>
    <property type="molecule type" value="Genomic_DNA"/>
</dbReference>
<dbReference type="PANTHER" id="PTHR47963">
    <property type="entry name" value="DEAD-BOX ATP-DEPENDENT RNA HELICASE 47, MITOCHONDRIAL"/>
    <property type="match status" value="1"/>
</dbReference>
<feature type="domain" description="DEAD-box RNA helicase Q" evidence="10">
    <location>
        <begin position="5"/>
        <end position="33"/>
    </location>
</feature>
<dbReference type="GeneID" id="14407115"/>
<dbReference type="Proteomes" id="UP000010866">
    <property type="component" value="Chromosome"/>
</dbReference>
<dbReference type="PANTHER" id="PTHR47963:SF8">
    <property type="entry name" value="ATP-DEPENDENT RNA HELICASE DEAD"/>
    <property type="match status" value="1"/>
</dbReference>